<protein>
    <submittedName>
        <fullName evidence="1">Uncharacterized protein</fullName>
    </submittedName>
</protein>
<proteinExistence type="predicted"/>
<evidence type="ECO:0000313" key="2">
    <source>
        <dbReference type="Proteomes" id="UP000480854"/>
    </source>
</evidence>
<comment type="caution">
    <text evidence="1">The sequence shown here is derived from an EMBL/GenBank/DDBJ whole genome shotgun (WGS) entry which is preliminary data.</text>
</comment>
<dbReference type="AlphaFoldDB" id="A0A9W7KQG3"/>
<organism evidence="1 2">
    <name type="scientific">Roseomonas genomospecies 6</name>
    <dbReference type="NCBI Taxonomy" id="214106"/>
    <lineage>
        <taxon>Bacteria</taxon>
        <taxon>Pseudomonadati</taxon>
        <taxon>Pseudomonadota</taxon>
        <taxon>Alphaproteobacteria</taxon>
        <taxon>Acetobacterales</taxon>
        <taxon>Roseomonadaceae</taxon>
        <taxon>Roseomonas</taxon>
    </lineage>
</organism>
<dbReference type="EMBL" id="QOKW01000022">
    <property type="protein sequence ID" value="KAA0677686.1"/>
    <property type="molecule type" value="Genomic_DNA"/>
</dbReference>
<keyword evidence="2" id="KW-1185">Reference proteome</keyword>
<reference evidence="1 2" key="1">
    <citation type="submission" date="2018-07" db="EMBL/GenBank/DDBJ databases">
        <title>Genome sequence of Azospirillum sp. ATCC 49961.</title>
        <authorList>
            <person name="Sant'Anna F.H."/>
            <person name="Baldani J.I."/>
            <person name="Zilli J.E."/>
            <person name="Reis V.M."/>
            <person name="Hartmann A."/>
            <person name="Cruz L."/>
            <person name="de Souza E.M."/>
            <person name="de Oliveira Pedrosa F."/>
            <person name="Passaglia L.M.P."/>
        </authorList>
    </citation>
    <scope>NUCLEOTIDE SEQUENCE [LARGE SCALE GENOMIC DNA]</scope>
    <source>
        <strain evidence="1 2">ATCC 49961</strain>
    </source>
</reference>
<sequence>MIDNWRLIQTEANAVLIGRVSGRPRTPDGAIVVTSPVSQLDEGAGTATTRSGTVYRLGVPWSADEALPDGYRRALIQKMAAAGGGTLTESRLAAISAVAARCCRAGAKVDEAILARLRPVSMSWNDVHLRAPWATDKQS</sequence>
<gene>
    <name evidence="1" type="ORF">DS843_22875</name>
</gene>
<dbReference type="Proteomes" id="UP000480854">
    <property type="component" value="Unassembled WGS sequence"/>
</dbReference>
<name>A0A9W7KQG3_9PROT</name>
<accession>A0A9W7KQG3</accession>
<evidence type="ECO:0000313" key="1">
    <source>
        <dbReference type="EMBL" id="KAA0677686.1"/>
    </source>
</evidence>